<feature type="region of interest" description="Disordered" evidence="1">
    <location>
        <begin position="51"/>
        <end position="232"/>
    </location>
</feature>
<gene>
    <name evidence="3" type="ORF">BZ3500_MVSOF-1268-A1-R1_CHR12-2G03932</name>
</gene>
<dbReference type="AlphaFoldDB" id="A0A2X0KNJ9"/>
<dbReference type="EMBL" id="FMWP01000052">
    <property type="protein sequence ID" value="SCZ94487.1"/>
    <property type="molecule type" value="Genomic_DNA"/>
</dbReference>
<evidence type="ECO:0000313" key="3">
    <source>
        <dbReference type="EMBL" id="SCZ94487.1"/>
    </source>
</evidence>
<reference evidence="4" key="1">
    <citation type="submission" date="2016-10" db="EMBL/GenBank/DDBJ databases">
        <authorList>
            <person name="Jeantristanb JTB J.-T."/>
            <person name="Ricardo R."/>
        </authorList>
    </citation>
    <scope>NUCLEOTIDE SEQUENCE [LARGE SCALE GENOMIC DNA]</scope>
</reference>
<dbReference type="InterPro" id="IPR039876">
    <property type="entry name" value="HAP28"/>
</dbReference>
<dbReference type="Proteomes" id="UP000249723">
    <property type="component" value="Unassembled WGS sequence"/>
</dbReference>
<accession>A0A2X0KNJ9</accession>
<feature type="compositionally biased region" description="Basic and acidic residues" evidence="1">
    <location>
        <begin position="245"/>
        <end position="257"/>
    </location>
</feature>
<proteinExistence type="predicted"/>
<organism evidence="3 4">
    <name type="scientific">Microbotryum saponariae</name>
    <dbReference type="NCBI Taxonomy" id="289078"/>
    <lineage>
        <taxon>Eukaryota</taxon>
        <taxon>Fungi</taxon>
        <taxon>Dikarya</taxon>
        <taxon>Basidiomycota</taxon>
        <taxon>Pucciniomycotina</taxon>
        <taxon>Microbotryomycetes</taxon>
        <taxon>Microbotryales</taxon>
        <taxon>Microbotryaceae</taxon>
        <taxon>Microbotryum</taxon>
    </lineage>
</organism>
<feature type="compositionally biased region" description="Basic and acidic residues" evidence="1">
    <location>
        <begin position="202"/>
        <end position="221"/>
    </location>
</feature>
<evidence type="ECO:0000313" key="4">
    <source>
        <dbReference type="Proteomes" id="UP000249723"/>
    </source>
</evidence>
<feature type="compositionally biased region" description="Acidic residues" evidence="1">
    <location>
        <begin position="93"/>
        <end position="102"/>
    </location>
</feature>
<feature type="compositionally biased region" description="Low complexity" evidence="1">
    <location>
        <begin position="114"/>
        <end position="129"/>
    </location>
</feature>
<keyword evidence="4" id="KW-1185">Reference proteome</keyword>
<feature type="compositionally biased region" description="Acidic residues" evidence="1">
    <location>
        <begin position="167"/>
        <end position="179"/>
    </location>
</feature>
<evidence type="ECO:0000259" key="2">
    <source>
        <dbReference type="Pfam" id="PF10252"/>
    </source>
</evidence>
<sequence>MVRNAGKFGKAKRGGGRQVQKCLAKIDRAHFVFLLPSTYLSFSRDLSRLDADGNSQQLEGSNDSDESSSEGESSSDEEEMPATRVGELPPTAESDEDEPEDEGLVRNLNSTRLTTPSSFSGSAPSNASTDLPRRGHVKTADQVAQARKDKKAAKSGGQAATRALGSESDDDDDDDDDALDMMNANQKPNKGIKLGDLGAPKEMSRREREQADKKAAAERYAKLHAAGKTDAARADLARLAEIRKQREQAAARRKAETDASEASRQAAMEKSGRKTAKK</sequence>
<feature type="domain" description="Casein kinase substrate phosphoprotein PP28" evidence="2">
    <location>
        <begin position="190"/>
        <end position="258"/>
    </location>
</feature>
<dbReference type="PANTHER" id="PTHR22055">
    <property type="entry name" value="28 KDA HEAT- AND ACID-STABLE PHOSPHOPROTEIN PDGF-ASSOCIATED PROTEIN"/>
    <property type="match status" value="1"/>
</dbReference>
<name>A0A2X0KNJ9_9BASI</name>
<feature type="region of interest" description="Disordered" evidence="1">
    <location>
        <begin position="245"/>
        <end position="278"/>
    </location>
</feature>
<dbReference type="InterPro" id="IPR019380">
    <property type="entry name" value="Casein_kinase_sb_PP28"/>
</dbReference>
<feature type="compositionally biased region" description="Acidic residues" evidence="1">
    <location>
        <begin position="62"/>
        <end position="80"/>
    </location>
</feature>
<evidence type="ECO:0000256" key="1">
    <source>
        <dbReference type="SAM" id="MobiDB-lite"/>
    </source>
</evidence>
<dbReference type="Pfam" id="PF10252">
    <property type="entry name" value="PP28"/>
    <property type="match status" value="1"/>
</dbReference>
<protein>
    <submittedName>
        <fullName evidence="3">BZ3500_MvSof-1268-A1-R1_Chr12-2g03932 protein</fullName>
    </submittedName>
</protein>